<accession>A0ABU8TJP3</accession>
<comment type="subcellular location">
    <subcellularLocation>
        <location evidence="1 9">Cell membrane</location>
        <topology evidence="1 9">Multi-pass membrane protein</topology>
    </subcellularLocation>
</comment>
<evidence type="ECO:0000256" key="1">
    <source>
        <dbReference type="ARBA" id="ARBA00004651"/>
    </source>
</evidence>
<evidence type="ECO:0000313" key="11">
    <source>
        <dbReference type="Proteomes" id="UP001385499"/>
    </source>
</evidence>
<dbReference type="NCBIfam" id="TIGR00380">
    <property type="entry name" value="cobal_cbiB"/>
    <property type="match status" value="1"/>
</dbReference>
<dbReference type="EMBL" id="JBAKIA010000005">
    <property type="protein sequence ID" value="MEJ8474362.1"/>
    <property type="molecule type" value="Genomic_DNA"/>
</dbReference>
<dbReference type="PANTHER" id="PTHR34308:SF1">
    <property type="entry name" value="COBALAMIN BIOSYNTHESIS PROTEIN CBIB"/>
    <property type="match status" value="1"/>
</dbReference>
<evidence type="ECO:0000256" key="7">
    <source>
        <dbReference type="ARBA" id="ARBA00022989"/>
    </source>
</evidence>
<feature type="transmembrane region" description="Helical" evidence="9">
    <location>
        <begin position="61"/>
        <end position="83"/>
    </location>
</feature>
<feature type="transmembrane region" description="Helical" evidence="9">
    <location>
        <begin position="90"/>
        <end position="109"/>
    </location>
</feature>
<keyword evidence="11" id="KW-1185">Reference proteome</keyword>
<protein>
    <recommendedName>
        <fullName evidence="9">Cobalamin biosynthesis protein CobD</fullName>
    </recommendedName>
</protein>
<sequence>MLLYPDALVLLFLAILLDALIGDPDIIWRRLPHPVVFIGAAIKALEKRFNSENFSPYQRKAGGVLTLVILLICSLALGAMLHWLAKLMPFGEILVVIPAAILIAQKSLYQHVAAVRDGLVNEGLDGGRQAVAMIVGRDPDRLDEAGISRAAIESCAENFSDGVVAPIFWFAVLGLPGLIAYKAVNTADSMIGHKTEQYGDFGWASARFDDLINLPASRLSGLLFVLCAPLIGGSPAKAISAVVTDADSHRSPNAGWPEAAMAGALDLALAGPRIYPGYTVNDPFMNSTGRTSASASDITAALKILIGACALLSLLVFLLALAI</sequence>
<comment type="caution">
    <text evidence="9">Lacks conserved residue(s) required for the propagation of feature annotation.</text>
</comment>
<evidence type="ECO:0000256" key="2">
    <source>
        <dbReference type="ARBA" id="ARBA00004953"/>
    </source>
</evidence>
<comment type="similarity">
    <text evidence="3 9">Belongs to the CobD/CbiB family.</text>
</comment>
<keyword evidence="4 9" id="KW-1003">Cell membrane</keyword>
<name>A0ABU8TJP3_9HYPH</name>
<organism evidence="10 11">
    <name type="scientific">Roseibium algae</name>
    <dbReference type="NCBI Taxonomy" id="3123038"/>
    <lineage>
        <taxon>Bacteria</taxon>
        <taxon>Pseudomonadati</taxon>
        <taxon>Pseudomonadota</taxon>
        <taxon>Alphaproteobacteria</taxon>
        <taxon>Hyphomicrobiales</taxon>
        <taxon>Stappiaceae</taxon>
        <taxon>Roseibium</taxon>
    </lineage>
</organism>
<evidence type="ECO:0000256" key="3">
    <source>
        <dbReference type="ARBA" id="ARBA00006263"/>
    </source>
</evidence>
<comment type="caution">
    <text evidence="10">The sequence shown here is derived from an EMBL/GenBank/DDBJ whole genome shotgun (WGS) entry which is preliminary data.</text>
</comment>
<keyword evidence="8 9" id="KW-0472">Membrane</keyword>
<feature type="transmembrane region" description="Helical" evidence="9">
    <location>
        <begin position="167"/>
        <end position="184"/>
    </location>
</feature>
<gene>
    <name evidence="10" type="primary">cbiB</name>
    <name evidence="9" type="synonym">cobD</name>
    <name evidence="10" type="ORF">V6575_09700</name>
</gene>
<dbReference type="PANTHER" id="PTHR34308">
    <property type="entry name" value="COBALAMIN BIOSYNTHESIS PROTEIN CBIB"/>
    <property type="match status" value="1"/>
</dbReference>
<evidence type="ECO:0000256" key="5">
    <source>
        <dbReference type="ARBA" id="ARBA00022573"/>
    </source>
</evidence>
<proteinExistence type="inferred from homology"/>
<keyword evidence="6 9" id="KW-0812">Transmembrane</keyword>
<dbReference type="Pfam" id="PF03186">
    <property type="entry name" value="CobD_Cbib"/>
    <property type="match status" value="1"/>
</dbReference>
<evidence type="ECO:0000256" key="4">
    <source>
        <dbReference type="ARBA" id="ARBA00022475"/>
    </source>
</evidence>
<keyword evidence="7 9" id="KW-1133">Transmembrane helix</keyword>
<evidence type="ECO:0000256" key="8">
    <source>
        <dbReference type="ARBA" id="ARBA00023136"/>
    </source>
</evidence>
<evidence type="ECO:0000256" key="9">
    <source>
        <dbReference type="HAMAP-Rule" id="MF_00024"/>
    </source>
</evidence>
<keyword evidence="5 9" id="KW-0169">Cobalamin biosynthesis</keyword>
<dbReference type="InterPro" id="IPR004485">
    <property type="entry name" value="Cobalamin_biosynth_CobD/CbiB"/>
</dbReference>
<evidence type="ECO:0000256" key="6">
    <source>
        <dbReference type="ARBA" id="ARBA00022692"/>
    </source>
</evidence>
<reference evidence="10 11" key="1">
    <citation type="submission" date="2024-02" db="EMBL/GenBank/DDBJ databases">
        <title>Roseibium algae sp. nov., isolated from marine alga (Grateloupia sp.), showing potential in myo-inositol conversion.</title>
        <authorList>
            <person name="Wang Y."/>
        </authorList>
    </citation>
    <scope>NUCLEOTIDE SEQUENCE [LARGE SCALE GENOMIC DNA]</scope>
    <source>
        <strain evidence="10 11">H3510</strain>
    </source>
</reference>
<dbReference type="HAMAP" id="MF_00024">
    <property type="entry name" value="CobD_CbiB"/>
    <property type="match status" value="1"/>
</dbReference>
<evidence type="ECO:0000313" key="10">
    <source>
        <dbReference type="EMBL" id="MEJ8474362.1"/>
    </source>
</evidence>
<comment type="function">
    <text evidence="9">Converts cobyric acid to cobinamide by the addition of aminopropanol on the F carboxylic group.</text>
</comment>
<feature type="transmembrane region" description="Helical" evidence="9">
    <location>
        <begin position="300"/>
        <end position="322"/>
    </location>
</feature>
<comment type="pathway">
    <text evidence="2 9">Cofactor biosynthesis; adenosylcobalamin biosynthesis.</text>
</comment>
<dbReference type="RefSeq" id="WP_340274101.1">
    <property type="nucleotide sequence ID" value="NZ_JBAKIA010000005.1"/>
</dbReference>
<dbReference type="Proteomes" id="UP001385499">
    <property type="component" value="Unassembled WGS sequence"/>
</dbReference>